<dbReference type="SUPFAM" id="SSF158446">
    <property type="entry name" value="IVS-encoded protein-like"/>
    <property type="match status" value="1"/>
</dbReference>
<sequence>MQEQKKKDNLILQLSFELAISVVDFCAQLDTQRKWTFSNQILSTGLALGANIRAAHSAEGKADFIHKLKVAAKEAEQLEFYMEVCHASEHLPANDRLLDQLQTISSILNTIITTAKSNLTKKSVDQPAS</sequence>
<dbReference type="OrthoDB" id="285993at2"/>
<protein>
    <submittedName>
        <fullName evidence="1">Four helix bundle protein</fullName>
    </submittedName>
</protein>
<dbReference type="RefSeq" id="WP_110998605.1">
    <property type="nucleotide sequence ID" value="NZ_QKTW01000014.1"/>
</dbReference>
<reference evidence="1 2" key="1">
    <citation type="submission" date="2018-06" db="EMBL/GenBank/DDBJ databases">
        <title>Mucibacter soli gen. nov., sp. nov., a new member of the family Chitinophagaceae producing mucin.</title>
        <authorList>
            <person name="Kim M.-K."/>
            <person name="Park S."/>
            <person name="Kim T.-S."/>
            <person name="Joung Y."/>
            <person name="Han J.-H."/>
            <person name="Kim S.B."/>
        </authorList>
    </citation>
    <scope>NUCLEOTIDE SEQUENCE [LARGE SCALE GENOMIC DNA]</scope>
    <source>
        <strain evidence="1 2">R1-15</strain>
    </source>
</reference>
<accession>A0A2W2BIK1</accession>
<dbReference type="Proteomes" id="UP000248745">
    <property type="component" value="Unassembled WGS sequence"/>
</dbReference>
<organism evidence="1 2">
    <name type="scientific">Taibaiella soli</name>
    <dbReference type="NCBI Taxonomy" id="1649169"/>
    <lineage>
        <taxon>Bacteria</taxon>
        <taxon>Pseudomonadati</taxon>
        <taxon>Bacteroidota</taxon>
        <taxon>Chitinophagia</taxon>
        <taxon>Chitinophagales</taxon>
        <taxon>Chitinophagaceae</taxon>
        <taxon>Taibaiella</taxon>
    </lineage>
</organism>
<dbReference type="PANTHER" id="PTHR38471:SF2">
    <property type="entry name" value="FOUR HELIX BUNDLE PROTEIN"/>
    <property type="match status" value="1"/>
</dbReference>
<dbReference type="PANTHER" id="PTHR38471">
    <property type="entry name" value="FOUR HELIX BUNDLE PROTEIN"/>
    <property type="match status" value="1"/>
</dbReference>
<proteinExistence type="predicted"/>
<gene>
    <name evidence="1" type="ORF">DN068_09155</name>
</gene>
<dbReference type="AlphaFoldDB" id="A0A2W2BIK1"/>
<dbReference type="Gene3D" id="1.20.1440.60">
    <property type="entry name" value="23S rRNA-intervening sequence"/>
    <property type="match status" value="1"/>
</dbReference>
<evidence type="ECO:0000313" key="2">
    <source>
        <dbReference type="Proteomes" id="UP000248745"/>
    </source>
</evidence>
<dbReference type="Pfam" id="PF05635">
    <property type="entry name" value="23S_rRNA_IVP"/>
    <property type="match status" value="1"/>
</dbReference>
<name>A0A2W2BIK1_9BACT</name>
<dbReference type="InterPro" id="IPR012657">
    <property type="entry name" value="23S_rRNA-intervening_sequence"/>
</dbReference>
<comment type="caution">
    <text evidence="1">The sequence shown here is derived from an EMBL/GenBank/DDBJ whole genome shotgun (WGS) entry which is preliminary data.</text>
</comment>
<evidence type="ECO:0000313" key="1">
    <source>
        <dbReference type="EMBL" id="PZF73326.1"/>
    </source>
</evidence>
<dbReference type="EMBL" id="QKTW01000014">
    <property type="protein sequence ID" value="PZF73326.1"/>
    <property type="molecule type" value="Genomic_DNA"/>
</dbReference>
<dbReference type="NCBIfam" id="TIGR02436">
    <property type="entry name" value="four helix bundle protein"/>
    <property type="match status" value="1"/>
</dbReference>
<dbReference type="InterPro" id="IPR036583">
    <property type="entry name" value="23S_rRNA_IVS_sf"/>
</dbReference>
<keyword evidence="2" id="KW-1185">Reference proteome</keyword>